<dbReference type="PRINTS" id="PR00237">
    <property type="entry name" value="GPCRRHODOPSN"/>
</dbReference>
<dbReference type="EMBL" id="JAOPHQ010004430">
    <property type="protein sequence ID" value="KAK0139333.1"/>
    <property type="molecule type" value="Genomic_DNA"/>
</dbReference>
<dbReference type="PROSITE" id="PS50262">
    <property type="entry name" value="G_PROTEIN_RECEP_F1_2"/>
    <property type="match status" value="1"/>
</dbReference>
<evidence type="ECO:0000256" key="1">
    <source>
        <dbReference type="ARBA" id="ARBA00004651"/>
    </source>
</evidence>
<keyword evidence="5 9" id="KW-0472">Membrane</keyword>
<organism evidence="11 12">
    <name type="scientific">Merluccius polli</name>
    <name type="common">Benguela hake</name>
    <name type="synonym">Merluccius cadenati</name>
    <dbReference type="NCBI Taxonomy" id="89951"/>
    <lineage>
        <taxon>Eukaryota</taxon>
        <taxon>Metazoa</taxon>
        <taxon>Chordata</taxon>
        <taxon>Craniata</taxon>
        <taxon>Vertebrata</taxon>
        <taxon>Euteleostomi</taxon>
        <taxon>Actinopterygii</taxon>
        <taxon>Neopterygii</taxon>
        <taxon>Teleostei</taxon>
        <taxon>Neoteleostei</taxon>
        <taxon>Acanthomorphata</taxon>
        <taxon>Zeiogadaria</taxon>
        <taxon>Gadariae</taxon>
        <taxon>Gadiformes</taxon>
        <taxon>Gadoidei</taxon>
        <taxon>Merlucciidae</taxon>
        <taxon>Merluccius</taxon>
    </lineage>
</organism>
<dbReference type="PANTHER" id="PTHR24241:SF195">
    <property type="entry name" value="OREXIN RECEPTOR TYPE 2-LIKE"/>
    <property type="match status" value="1"/>
</dbReference>
<dbReference type="Proteomes" id="UP001174136">
    <property type="component" value="Unassembled WGS sequence"/>
</dbReference>
<evidence type="ECO:0000313" key="12">
    <source>
        <dbReference type="Proteomes" id="UP001174136"/>
    </source>
</evidence>
<feature type="transmembrane region" description="Helical" evidence="9">
    <location>
        <begin position="252"/>
        <end position="273"/>
    </location>
</feature>
<accession>A0AA47MFG7</accession>
<evidence type="ECO:0000256" key="5">
    <source>
        <dbReference type="ARBA" id="ARBA00023136"/>
    </source>
</evidence>
<evidence type="ECO:0000256" key="4">
    <source>
        <dbReference type="ARBA" id="ARBA00022989"/>
    </source>
</evidence>
<reference evidence="11" key="1">
    <citation type="journal article" date="2023" name="Front. Mar. Sci.">
        <title>A new Merluccius polli reference genome to investigate the effects of global change in West African waters.</title>
        <authorList>
            <person name="Mateo J.L."/>
            <person name="Blanco-Fernandez C."/>
            <person name="Garcia-Vazquez E."/>
            <person name="Machado-Schiaffino G."/>
        </authorList>
    </citation>
    <scope>NUCLEOTIDE SEQUENCE</scope>
    <source>
        <strain evidence="11">C29</strain>
        <tissue evidence="11">Fin</tissue>
    </source>
</reference>
<feature type="transmembrane region" description="Helical" evidence="9">
    <location>
        <begin position="195"/>
        <end position="215"/>
    </location>
</feature>
<feature type="region of interest" description="Disordered" evidence="8">
    <location>
        <begin position="27"/>
        <end position="57"/>
    </location>
</feature>
<feature type="transmembrane region" description="Helical" evidence="9">
    <location>
        <begin position="116"/>
        <end position="136"/>
    </location>
</feature>
<proteinExistence type="inferred from homology"/>
<keyword evidence="2" id="KW-1003">Cell membrane</keyword>
<keyword evidence="12" id="KW-1185">Reference proteome</keyword>
<dbReference type="GO" id="GO:0032870">
    <property type="term" value="P:cellular response to hormone stimulus"/>
    <property type="evidence" value="ECO:0007669"/>
    <property type="project" value="TreeGrafter"/>
</dbReference>
<keyword evidence="6 7" id="KW-0675">Receptor</keyword>
<dbReference type="PANTHER" id="PTHR24241">
    <property type="entry name" value="NEUROPEPTIDE RECEPTOR-RELATED G-PROTEIN COUPLED RECEPTOR"/>
    <property type="match status" value="1"/>
</dbReference>
<keyword evidence="4 9" id="KW-1133">Transmembrane helix</keyword>
<dbReference type="InterPro" id="IPR017452">
    <property type="entry name" value="GPCR_Rhodpsn_7TM"/>
</dbReference>
<keyword evidence="7" id="KW-0807">Transducer</keyword>
<evidence type="ECO:0000313" key="11">
    <source>
        <dbReference type="EMBL" id="KAK0139333.1"/>
    </source>
</evidence>
<feature type="transmembrane region" description="Helical" evidence="9">
    <location>
        <begin position="76"/>
        <end position="100"/>
    </location>
</feature>
<dbReference type="Pfam" id="PF00001">
    <property type="entry name" value="7tm_1"/>
    <property type="match status" value="1"/>
</dbReference>
<evidence type="ECO:0000256" key="8">
    <source>
        <dbReference type="SAM" id="MobiDB-lite"/>
    </source>
</evidence>
<comment type="caution">
    <text evidence="11">The sequence shown here is derived from an EMBL/GenBank/DDBJ whole genome shotgun (WGS) entry which is preliminary data.</text>
</comment>
<dbReference type="GO" id="GO:0042277">
    <property type="term" value="F:peptide binding"/>
    <property type="evidence" value="ECO:0007669"/>
    <property type="project" value="TreeGrafter"/>
</dbReference>
<dbReference type="GO" id="GO:0005886">
    <property type="term" value="C:plasma membrane"/>
    <property type="evidence" value="ECO:0007669"/>
    <property type="project" value="UniProtKB-SubCell"/>
</dbReference>
<dbReference type="Gene3D" id="1.20.1070.10">
    <property type="entry name" value="Rhodopsin 7-helix transmembrane proteins"/>
    <property type="match status" value="1"/>
</dbReference>
<keyword evidence="3 7" id="KW-0812">Transmembrane</keyword>
<dbReference type="GO" id="GO:0004930">
    <property type="term" value="F:G protein-coupled receptor activity"/>
    <property type="evidence" value="ECO:0007669"/>
    <property type="project" value="UniProtKB-KW"/>
</dbReference>
<evidence type="ECO:0000259" key="10">
    <source>
        <dbReference type="PROSITE" id="PS50262"/>
    </source>
</evidence>
<dbReference type="CDD" id="cd14993">
    <property type="entry name" value="7tmA_CCKR-like"/>
    <property type="match status" value="1"/>
</dbReference>
<protein>
    <submittedName>
        <fullName evidence="11">Orexin receptor type 1</fullName>
    </submittedName>
</protein>
<comment type="similarity">
    <text evidence="7">Belongs to the G-protein coupled receptor 1 family.</text>
</comment>
<dbReference type="GO" id="GO:0007218">
    <property type="term" value="P:neuropeptide signaling pathway"/>
    <property type="evidence" value="ECO:0007669"/>
    <property type="project" value="TreeGrafter"/>
</dbReference>
<feature type="transmembrane region" description="Helical" evidence="9">
    <location>
        <begin position="375"/>
        <end position="398"/>
    </location>
</feature>
<dbReference type="AlphaFoldDB" id="A0AA47MFG7"/>
<evidence type="ECO:0000256" key="6">
    <source>
        <dbReference type="ARBA" id="ARBA00023170"/>
    </source>
</evidence>
<dbReference type="InterPro" id="IPR000276">
    <property type="entry name" value="GPCR_Rhodpsn"/>
</dbReference>
<name>A0AA47MFG7_MERPO</name>
<evidence type="ECO:0000256" key="9">
    <source>
        <dbReference type="SAM" id="Phobius"/>
    </source>
</evidence>
<gene>
    <name evidence="11" type="primary">HCRTR1</name>
    <name evidence="11" type="ORF">N1851_024031</name>
</gene>
<dbReference type="PROSITE" id="PS00237">
    <property type="entry name" value="G_PROTEIN_RECEP_F1_1"/>
    <property type="match status" value="1"/>
</dbReference>
<feature type="transmembrane region" description="Helical" evidence="9">
    <location>
        <begin position="319"/>
        <end position="341"/>
    </location>
</feature>
<evidence type="ECO:0000256" key="7">
    <source>
        <dbReference type="RuleBase" id="RU000688"/>
    </source>
</evidence>
<comment type="subcellular location">
    <subcellularLocation>
        <location evidence="1">Cell membrane</location>
        <topology evidence="1">Multi-pass membrane protein</topology>
    </subcellularLocation>
</comment>
<sequence length="525" mass="55749">MDTPHSSGDATGRGKNMNLSGIHAQVGPLLLPSNHSPPREDRTRGGRQWTLPDAADPDSDPFSADVLFSGHEPGTIALVLMYAASFAAGLGGNVTALLALTRKRNRRSGASATRRLLVNLAACDMLVVCVCMPVNLAHQVHHAWVFGDLLCRAVPFVQAVSVSASVLSLAVISLNRYYSVRSPLHARSLFTARRVLVLICGVWTASSGLCAPLLFANATRALLLQDAGGAQRSVTVCVEGWSRAGLRQGYNLLLFCCLYCFPVGFNLVLSCLTGRELWGTDRRLGGGSSGGGGGGGAGDGFGGAQVLSRVRVRKRIAKMVLALVLLFTVSWLPLYAVDIWIDLNMPDSLDLDPDLGEEDGGDHARHGWILQGRPFAQWLGLTNSALNPLCYCFVGNLYRSAQRFRQSYREKLSSVFSLSVQQPSVRGSEGRAAPCARAHSEKDAAPAPAAGDGRRRVSKGCGGGGGNNLAKSKSLSTVTEMSAARGGTVERLGLRPTRPHATSAALLGSSDTQDAGRCRMNQFVP</sequence>
<keyword evidence="7" id="KW-0297">G-protein coupled receptor</keyword>
<evidence type="ECO:0000256" key="2">
    <source>
        <dbReference type="ARBA" id="ARBA00022475"/>
    </source>
</evidence>
<feature type="transmembrane region" description="Helical" evidence="9">
    <location>
        <begin position="156"/>
        <end position="174"/>
    </location>
</feature>
<evidence type="ECO:0000256" key="3">
    <source>
        <dbReference type="ARBA" id="ARBA00022692"/>
    </source>
</evidence>
<feature type="compositionally biased region" description="Polar residues" evidence="8">
    <location>
        <begin position="469"/>
        <end position="480"/>
    </location>
</feature>
<feature type="region of interest" description="Disordered" evidence="8">
    <location>
        <begin position="426"/>
        <end position="525"/>
    </location>
</feature>
<feature type="domain" description="G-protein coupled receptors family 1 profile" evidence="10">
    <location>
        <begin position="92"/>
        <end position="391"/>
    </location>
</feature>
<dbReference type="SUPFAM" id="SSF81321">
    <property type="entry name" value="Family A G protein-coupled receptor-like"/>
    <property type="match status" value="1"/>
</dbReference>